<dbReference type="PANTHER" id="PTHR15528:SF5">
    <property type="entry name" value="PEROXISOME PROLIFERATOR-ACTIVATED RECEPTOR GAMMA COACTIVATOR-RELATED PROTEIN 1"/>
    <property type="match status" value="1"/>
</dbReference>
<keyword evidence="7" id="KW-0539">Nucleus</keyword>
<reference evidence="11" key="3">
    <citation type="submission" date="2020-05" db="EMBL/GenBank/DDBJ databases">
        <title>Electrophorus electricus (electric eel) genome, fEleEle1, primary haplotype.</title>
        <authorList>
            <person name="Myers G."/>
            <person name="Meyer A."/>
            <person name="Fedrigo O."/>
            <person name="Formenti G."/>
            <person name="Rhie A."/>
            <person name="Tracey A."/>
            <person name="Sims Y."/>
            <person name="Jarvis E.D."/>
        </authorList>
    </citation>
    <scope>NUCLEOTIDE SEQUENCE [LARGE SCALE GENOMIC DNA]</scope>
</reference>
<reference evidence="11" key="5">
    <citation type="submission" date="2025-09" db="UniProtKB">
        <authorList>
            <consortium name="Ensembl"/>
        </authorList>
    </citation>
    <scope>IDENTIFICATION</scope>
</reference>
<dbReference type="GO" id="GO:0003723">
    <property type="term" value="F:RNA binding"/>
    <property type="evidence" value="ECO:0007669"/>
    <property type="project" value="UniProtKB-UniRule"/>
</dbReference>
<organism evidence="11 12">
    <name type="scientific">Electrophorus electricus</name>
    <name type="common">Electric eel</name>
    <name type="synonym">Gymnotus electricus</name>
    <dbReference type="NCBI Taxonomy" id="8005"/>
    <lineage>
        <taxon>Eukaryota</taxon>
        <taxon>Metazoa</taxon>
        <taxon>Chordata</taxon>
        <taxon>Craniata</taxon>
        <taxon>Vertebrata</taxon>
        <taxon>Euteleostomi</taxon>
        <taxon>Actinopterygii</taxon>
        <taxon>Neopterygii</taxon>
        <taxon>Teleostei</taxon>
        <taxon>Ostariophysi</taxon>
        <taxon>Gymnotiformes</taxon>
        <taxon>Gymnotoidei</taxon>
        <taxon>Gymnotidae</taxon>
        <taxon>Electrophorus</taxon>
    </lineage>
</organism>
<dbReference type="GO" id="GO:0045944">
    <property type="term" value="P:positive regulation of transcription by RNA polymerase II"/>
    <property type="evidence" value="ECO:0007669"/>
    <property type="project" value="TreeGrafter"/>
</dbReference>
<dbReference type="InterPro" id="IPR035979">
    <property type="entry name" value="RBD_domain_sf"/>
</dbReference>
<feature type="compositionally biased region" description="Polar residues" evidence="9">
    <location>
        <begin position="706"/>
        <end position="719"/>
    </location>
</feature>
<feature type="region of interest" description="Disordered" evidence="9">
    <location>
        <begin position="427"/>
        <end position="498"/>
    </location>
</feature>
<dbReference type="Gene3D" id="3.30.70.330">
    <property type="match status" value="1"/>
</dbReference>
<keyword evidence="6" id="KW-0804">Transcription</keyword>
<dbReference type="PROSITE" id="PS50102">
    <property type="entry name" value="RRM"/>
    <property type="match status" value="1"/>
</dbReference>
<evidence type="ECO:0000313" key="11">
    <source>
        <dbReference type="Ensembl" id="ENSEEEP00000033859.2"/>
    </source>
</evidence>
<feature type="compositionally biased region" description="Low complexity" evidence="9">
    <location>
        <begin position="452"/>
        <end position="471"/>
    </location>
</feature>
<dbReference type="CDD" id="cd12624">
    <property type="entry name" value="RRM_PRC"/>
    <property type="match status" value="1"/>
</dbReference>
<keyword evidence="2" id="KW-0597">Phosphoprotein</keyword>
<feature type="region of interest" description="Disordered" evidence="9">
    <location>
        <begin position="272"/>
        <end position="312"/>
    </location>
</feature>
<evidence type="ECO:0000256" key="9">
    <source>
        <dbReference type="SAM" id="MobiDB-lite"/>
    </source>
</evidence>
<dbReference type="SUPFAM" id="SSF54928">
    <property type="entry name" value="RNA-binding domain, RBD"/>
    <property type="match status" value="1"/>
</dbReference>
<keyword evidence="12" id="KW-1185">Reference proteome</keyword>
<protein>
    <submittedName>
        <fullName evidence="11">PPARG related coactivator 1</fullName>
    </submittedName>
</protein>
<dbReference type="SMART" id="SM00360">
    <property type="entry name" value="RRM"/>
    <property type="match status" value="1"/>
</dbReference>
<evidence type="ECO:0000256" key="2">
    <source>
        <dbReference type="ARBA" id="ARBA00022553"/>
    </source>
</evidence>
<feature type="compositionally biased region" description="Low complexity" evidence="9">
    <location>
        <begin position="344"/>
        <end position="354"/>
    </location>
</feature>
<comment type="subcellular location">
    <subcellularLocation>
        <location evidence="1">Nucleus</location>
    </subcellularLocation>
</comment>
<dbReference type="GO" id="GO:0003712">
    <property type="term" value="F:transcription coregulator activity"/>
    <property type="evidence" value="ECO:0007669"/>
    <property type="project" value="InterPro"/>
</dbReference>
<reference evidence="11" key="4">
    <citation type="submission" date="2025-08" db="UniProtKB">
        <authorList>
            <consortium name="Ensembl"/>
        </authorList>
    </citation>
    <scope>IDENTIFICATION</scope>
</reference>
<feature type="compositionally biased region" description="Basic and acidic residues" evidence="9">
    <location>
        <begin position="296"/>
        <end position="310"/>
    </location>
</feature>
<evidence type="ECO:0000256" key="7">
    <source>
        <dbReference type="ARBA" id="ARBA00023242"/>
    </source>
</evidence>
<dbReference type="GeneTree" id="ENSGT00950000183137"/>
<accession>A0A4W4GC23</accession>
<reference evidence="12" key="1">
    <citation type="journal article" date="2014" name="Science">
        <title>Nonhuman genetics. Genomic basis for the convergent evolution of electric organs.</title>
        <authorList>
            <person name="Gallant J.R."/>
            <person name="Traeger L.L."/>
            <person name="Volkening J.D."/>
            <person name="Moffett H."/>
            <person name="Chen P.H."/>
            <person name="Novina C.D."/>
            <person name="Phillips G.N.Jr."/>
            <person name="Anand R."/>
            <person name="Wells G.B."/>
            <person name="Pinch M."/>
            <person name="Guth R."/>
            <person name="Unguez G.A."/>
            <person name="Albert J.S."/>
            <person name="Zakon H.H."/>
            <person name="Samanta M.P."/>
            <person name="Sussman M.R."/>
        </authorList>
    </citation>
    <scope>NUCLEOTIDE SEQUENCE [LARGE SCALE GENOMIC DNA]</scope>
</reference>
<evidence type="ECO:0000256" key="1">
    <source>
        <dbReference type="ARBA" id="ARBA00004123"/>
    </source>
</evidence>
<keyword evidence="5" id="KW-0010">Activator</keyword>
<feature type="region of interest" description="Disordered" evidence="9">
    <location>
        <begin position="668"/>
        <end position="798"/>
    </location>
</feature>
<dbReference type="STRING" id="8005.ENSEEEP00000033859"/>
<evidence type="ECO:0000256" key="5">
    <source>
        <dbReference type="ARBA" id="ARBA00023159"/>
    </source>
</evidence>
<evidence type="ECO:0000259" key="10">
    <source>
        <dbReference type="PROSITE" id="PS50102"/>
    </source>
</evidence>
<dbReference type="InterPro" id="IPR012677">
    <property type="entry name" value="Nucleotide-bd_a/b_plait_sf"/>
</dbReference>
<keyword evidence="3 8" id="KW-0694">RNA-binding</keyword>
<dbReference type="GO" id="GO:0005634">
    <property type="term" value="C:nucleus"/>
    <property type="evidence" value="ECO:0007669"/>
    <property type="project" value="UniProtKB-SubCell"/>
</dbReference>
<evidence type="ECO:0000256" key="6">
    <source>
        <dbReference type="ARBA" id="ARBA00023163"/>
    </source>
</evidence>
<dbReference type="Ensembl" id="ENSEEET00000034256.2">
    <property type="protein sequence ID" value="ENSEEEP00000033859.2"/>
    <property type="gene ID" value="ENSEEEG00000016123.2"/>
</dbReference>
<dbReference type="InterPro" id="IPR034605">
    <property type="entry name" value="PGC-1"/>
</dbReference>
<name>A0A4W4GC23_ELEEL</name>
<dbReference type="AlphaFoldDB" id="A0A4W4GC23"/>
<dbReference type="OMA" id="ASCLEYP"/>
<dbReference type="PANTHER" id="PTHR15528">
    <property type="entry name" value="PEROXISOME PROLIFERATOR ACTIVATED RECEPTOR GAMMA COACTIVATOR 1 PGC-1 -RELATED"/>
    <property type="match status" value="1"/>
</dbReference>
<dbReference type="Proteomes" id="UP000314983">
    <property type="component" value="Chromosome 11"/>
</dbReference>
<feature type="compositionally biased region" description="Polar residues" evidence="9">
    <location>
        <begin position="668"/>
        <end position="677"/>
    </location>
</feature>
<evidence type="ECO:0000256" key="4">
    <source>
        <dbReference type="ARBA" id="ARBA00023015"/>
    </source>
</evidence>
<feature type="compositionally biased region" description="Low complexity" evidence="9">
    <location>
        <begin position="771"/>
        <end position="792"/>
    </location>
</feature>
<feature type="compositionally biased region" description="Basic and acidic residues" evidence="9">
    <location>
        <begin position="278"/>
        <end position="288"/>
    </location>
</feature>
<sequence length="921" mass="101631">MEYFSTSNIDEGEILQNGLCNLQHHGLDNAFEACLDSCILSIFDSPNETGNCDIEESEATLLMALTETLDSVDDENLSPFDTLPDSEIFQSQKAHEHFLHLSGWCFCTLQISDSAEDDATFSKHTQDLGTTSLDELDWCLPISLEKDGENMSVTLGDLVKHMHPYSMTLCLEGEDQLLAREGIVLEVVDGGEHGEPILAIPDLSFPFPLLSGDIADGEQGVPGSSLQSAEFKPDDIPAEVASSKDSVVKTDKPEIEGVTKQEKSFQKCQLNRKKKLKAKEAQPVDRRVLRSASSKKVVEEPIKASTEEQKKKKRVTFAPVLTELCKAEGSSAAKKPEAHATEGSPSSTSVTPTPTYITQASRECDLLIQDEITESKNLDVTKPILAAEPLEKEQGWAEVQSNEAKPKTLSLEQYRLLRQQKKLCSLEKTRDHSTKWPTLAEAPRDPRDPRCTAPTPALLIPPASILSSSRKPAPPKSAPQSPSKPTHNSAPSPSIQLNPQKLPVLTCVSNNTINNKVSQTAKRIPAENAVCLPVASATGAPQSMHTARHADKHFPPLYLIGLTPPATPPHQMWKPLAPVALLGKPKKSEVPKLTPGKVITIEPRPLPASKLQNRAPTSSVTLGRTQPFSLDHDYCLLPKESPKNELSSRWSIKQQPSAIIKAVVLPSTNKTPQQSASKLPPTPATAGSLEKNPKPSHPLEPRSQCEQKPLTTRTITLTPDASPDRLDSEGSLQDEGSGIHQRFQRYSERSPSPCCHKRGRSQRTYRKRVCSSSGSRSSSSGSSRSRSRSPSPSRKRLEERRVVYVGRVHGGMTRKELRERFSFFGEIEECTVHFREHGDNYGFVTYYNKKNAFDAIENGGKLRQPNELPFDLCFGGRRQFCRTSYADLDSNRDFDPVTAKGRFDALDFDTLLKQAQRSLKR</sequence>
<dbReference type="Pfam" id="PF00076">
    <property type="entry name" value="RRM_1"/>
    <property type="match status" value="1"/>
</dbReference>
<evidence type="ECO:0000313" key="12">
    <source>
        <dbReference type="Proteomes" id="UP000314983"/>
    </source>
</evidence>
<feature type="compositionally biased region" description="Polar residues" evidence="9">
    <location>
        <begin position="486"/>
        <end position="498"/>
    </location>
</feature>
<feature type="domain" description="RRM" evidence="10">
    <location>
        <begin position="801"/>
        <end position="875"/>
    </location>
</feature>
<keyword evidence="4" id="KW-0805">Transcription regulation</keyword>
<reference evidence="12" key="2">
    <citation type="journal article" date="2017" name="Sci. Adv.">
        <title>A tail of two voltages: Proteomic comparison of the three electric organs of the electric eel.</title>
        <authorList>
            <person name="Traeger L.L."/>
            <person name="Sabat G."/>
            <person name="Barrett-Wilt G.A."/>
            <person name="Wells G.B."/>
            <person name="Sussman M.R."/>
        </authorList>
    </citation>
    <scope>NUCLEOTIDE SEQUENCE [LARGE SCALE GENOMIC DNA]</scope>
</reference>
<proteinExistence type="predicted"/>
<dbReference type="InterPro" id="IPR000504">
    <property type="entry name" value="RRM_dom"/>
</dbReference>
<feature type="compositionally biased region" description="Basic and acidic residues" evidence="9">
    <location>
        <begin position="691"/>
        <end position="705"/>
    </location>
</feature>
<feature type="region of interest" description="Disordered" evidence="9">
    <location>
        <begin position="328"/>
        <end position="354"/>
    </location>
</feature>
<feature type="compositionally biased region" description="Basic residues" evidence="9">
    <location>
        <begin position="755"/>
        <end position="769"/>
    </location>
</feature>
<dbReference type="InterPro" id="IPR034834">
    <property type="entry name" value="PRC_RRM"/>
</dbReference>
<evidence type="ECO:0000256" key="8">
    <source>
        <dbReference type="PROSITE-ProRule" id="PRU00176"/>
    </source>
</evidence>
<evidence type="ECO:0000256" key="3">
    <source>
        <dbReference type="ARBA" id="ARBA00022884"/>
    </source>
</evidence>